<protein>
    <submittedName>
        <fullName evidence="2">Uncharacterized protein</fullName>
    </submittedName>
</protein>
<keyword evidence="1" id="KW-0812">Transmembrane</keyword>
<keyword evidence="3" id="KW-1185">Reference proteome</keyword>
<name>A0AAD8URA9_BABGI</name>
<sequence>MRINGRKQGKSGTGFLDNVGVATHKQGLHDLVSYNIDQYERMLYGNWGTDEVSHLEIDPKNLLGNIAKGAGFVLDTVADYTSGPFPTTNNAGRMNPYIEPLHQQMNNIQNPQPLVFQSPDMIHSQNAPLTLNPPAPGMPAAPSVMVPQVVQPQMAAAAGMAMPMQAGAQMPMQPGVAVPMQTQMGAMPLAMQPQDDRGGQVASNVNEILEKVYVSPAVPRSATKGLRYEYIAGCIVIVMVVVFFVVGCIYRIKQRKKKVGKKS</sequence>
<feature type="transmembrane region" description="Helical" evidence="1">
    <location>
        <begin position="230"/>
        <end position="252"/>
    </location>
</feature>
<dbReference type="Proteomes" id="UP001230268">
    <property type="component" value="Unassembled WGS sequence"/>
</dbReference>
<reference evidence="2" key="1">
    <citation type="submission" date="2023-08" db="EMBL/GenBank/DDBJ databases">
        <title>Draft sequence of the Babesia gibsoni genome.</title>
        <authorList>
            <person name="Yamagishi J.Y."/>
            <person name="Xuan X.X."/>
        </authorList>
    </citation>
    <scope>NUCLEOTIDE SEQUENCE</scope>
    <source>
        <strain evidence="2">Azabu</strain>
    </source>
</reference>
<evidence type="ECO:0000313" key="2">
    <source>
        <dbReference type="EMBL" id="KAK1444250.1"/>
    </source>
</evidence>
<accession>A0AAD8URA9</accession>
<evidence type="ECO:0000256" key="1">
    <source>
        <dbReference type="SAM" id="Phobius"/>
    </source>
</evidence>
<evidence type="ECO:0000313" key="3">
    <source>
        <dbReference type="Proteomes" id="UP001230268"/>
    </source>
</evidence>
<comment type="caution">
    <text evidence="2">The sequence shown here is derived from an EMBL/GenBank/DDBJ whole genome shotgun (WGS) entry which is preliminary data.</text>
</comment>
<organism evidence="2 3">
    <name type="scientific">Babesia gibsoni</name>
    <dbReference type="NCBI Taxonomy" id="33632"/>
    <lineage>
        <taxon>Eukaryota</taxon>
        <taxon>Sar</taxon>
        <taxon>Alveolata</taxon>
        <taxon>Apicomplexa</taxon>
        <taxon>Aconoidasida</taxon>
        <taxon>Piroplasmida</taxon>
        <taxon>Babesiidae</taxon>
        <taxon>Babesia</taxon>
    </lineage>
</organism>
<keyword evidence="1" id="KW-1133">Transmembrane helix</keyword>
<keyword evidence="1" id="KW-0472">Membrane</keyword>
<proteinExistence type="predicted"/>
<dbReference type="AlphaFoldDB" id="A0AAD8URA9"/>
<dbReference type="EMBL" id="JAVEPI010000001">
    <property type="protein sequence ID" value="KAK1444250.1"/>
    <property type="molecule type" value="Genomic_DNA"/>
</dbReference>
<gene>
    <name evidence="2" type="ORF">BgAZ_101560</name>
</gene>